<name>A0A075AWD8_ROZAC</name>
<organism evidence="2 3">
    <name type="scientific">Rozella allomycis (strain CSF55)</name>
    <dbReference type="NCBI Taxonomy" id="988480"/>
    <lineage>
        <taxon>Eukaryota</taxon>
        <taxon>Fungi</taxon>
        <taxon>Fungi incertae sedis</taxon>
        <taxon>Cryptomycota</taxon>
        <taxon>Cryptomycota incertae sedis</taxon>
        <taxon>Rozella</taxon>
    </lineage>
</organism>
<dbReference type="Proteomes" id="UP000030755">
    <property type="component" value="Unassembled WGS sequence"/>
</dbReference>
<evidence type="ECO:0000256" key="1">
    <source>
        <dbReference type="SAM" id="MobiDB-lite"/>
    </source>
</evidence>
<accession>A0A075AWD8</accession>
<evidence type="ECO:0000313" key="3">
    <source>
        <dbReference type="Proteomes" id="UP000030755"/>
    </source>
</evidence>
<dbReference type="AlphaFoldDB" id="A0A075AWD8"/>
<proteinExistence type="predicted"/>
<feature type="region of interest" description="Disordered" evidence="1">
    <location>
        <begin position="30"/>
        <end position="57"/>
    </location>
</feature>
<dbReference type="HOGENOM" id="CLU_2134966_0_0_1"/>
<protein>
    <submittedName>
        <fullName evidence="2">Uncharacterized protein</fullName>
    </submittedName>
</protein>
<gene>
    <name evidence="2" type="ORF">O9G_001897</name>
</gene>
<dbReference type="EMBL" id="KE560937">
    <property type="protein sequence ID" value="EPZ34595.1"/>
    <property type="molecule type" value="Genomic_DNA"/>
</dbReference>
<evidence type="ECO:0000313" key="2">
    <source>
        <dbReference type="EMBL" id="EPZ34595.1"/>
    </source>
</evidence>
<sequence>MMSQGSQLAMNTLGMQAAFMGATHVANGMAESHVKPAQKTPDSELLKHEMSKDPQFEQRHVRASDYLNLARHQHNVAKINPEQYVLDDSAVDGYNPFFKLDSTLPRSRAEYSI</sequence>
<feature type="compositionally biased region" description="Basic and acidic residues" evidence="1">
    <location>
        <begin position="41"/>
        <end position="57"/>
    </location>
</feature>
<reference evidence="2 3" key="1">
    <citation type="journal article" date="2013" name="Curr. Biol.">
        <title>Shared signatures of parasitism and phylogenomics unite Cryptomycota and microsporidia.</title>
        <authorList>
            <person name="James T.Y."/>
            <person name="Pelin A."/>
            <person name="Bonen L."/>
            <person name="Ahrendt S."/>
            <person name="Sain D."/>
            <person name="Corradi N."/>
            <person name="Stajich J.E."/>
        </authorList>
    </citation>
    <scope>NUCLEOTIDE SEQUENCE [LARGE SCALE GENOMIC DNA]</scope>
    <source>
        <strain evidence="2 3">CSF55</strain>
    </source>
</reference>
<keyword evidence="3" id="KW-1185">Reference proteome</keyword>